<name>A0A5C3E0R8_9BASI</name>
<evidence type="ECO:0000313" key="2">
    <source>
        <dbReference type="Proteomes" id="UP000324022"/>
    </source>
</evidence>
<gene>
    <name evidence="1" type="ORF">UTRI_10143</name>
</gene>
<dbReference type="EMBL" id="OOIN01000006">
    <property type="protein sequence ID" value="SPO24078.1"/>
    <property type="molecule type" value="Genomic_DNA"/>
</dbReference>
<accession>A0A5C3E0R8</accession>
<dbReference type="Proteomes" id="UP000324022">
    <property type="component" value="Unassembled WGS sequence"/>
</dbReference>
<keyword evidence="2" id="KW-1185">Reference proteome</keyword>
<reference evidence="1 2" key="1">
    <citation type="submission" date="2018-03" db="EMBL/GenBank/DDBJ databases">
        <authorList>
            <person name="Guldener U."/>
        </authorList>
    </citation>
    <scope>NUCLEOTIDE SEQUENCE [LARGE SCALE GENOMIC DNA]</scope>
    <source>
        <strain evidence="1 2">NBRC100155</strain>
    </source>
</reference>
<dbReference type="AlphaFoldDB" id="A0A5C3E0R8"/>
<sequence length="186" mass="20863">MTAAQRYACMRPLQPHASLRLFKGVPKVCVPKSQNPHGRLTFQIVHIFPSPQQAELDFHHICQANSARFLLRHSVSIPRSTMVGSVHHKHWTLRVDDIAAASNPATFPRRGPWLVTRDFGAAETRKERDSSRREIPSSILSTASQLKACACFWICRPSSVADINAKADVRRKGHPVSCSAISQYRM</sequence>
<proteinExistence type="predicted"/>
<evidence type="ECO:0000313" key="1">
    <source>
        <dbReference type="EMBL" id="SPO24078.1"/>
    </source>
</evidence>
<organism evidence="1 2">
    <name type="scientific">Ustilago trichophora</name>
    <dbReference type="NCBI Taxonomy" id="86804"/>
    <lineage>
        <taxon>Eukaryota</taxon>
        <taxon>Fungi</taxon>
        <taxon>Dikarya</taxon>
        <taxon>Basidiomycota</taxon>
        <taxon>Ustilaginomycotina</taxon>
        <taxon>Ustilaginomycetes</taxon>
        <taxon>Ustilaginales</taxon>
        <taxon>Ustilaginaceae</taxon>
        <taxon>Ustilago</taxon>
    </lineage>
</organism>
<protein>
    <submittedName>
        <fullName evidence="1">Uncharacterized protein</fullName>
    </submittedName>
</protein>